<evidence type="ECO:0000256" key="1">
    <source>
        <dbReference type="ARBA" id="ARBA00022723"/>
    </source>
</evidence>
<dbReference type="InterPro" id="IPR002933">
    <property type="entry name" value="Peptidase_M20"/>
</dbReference>
<evidence type="ECO:0000313" key="6">
    <source>
        <dbReference type="Proteomes" id="UP001161391"/>
    </source>
</evidence>
<evidence type="ECO:0000259" key="4">
    <source>
        <dbReference type="Pfam" id="PF07687"/>
    </source>
</evidence>
<dbReference type="SUPFAM" id="SSF53187">
    <property type="entry name" value="Zn-dependent exopeptidases"/>
    <property type="match status" value="1"/>
</dbReference>
<dbReference type="SUPFAM" id="SSF55031">
    <property type="entry name" value="Bacterial exopeptidase dimerisation domain"/>
    <property type="match status" value="1"/>
</dbReference>
<comment type="caution">
    <text evidence="5">The sequence shown here is derived from an EMBL/GenBank/DDBJ whole genome shotgun (WGS) entry which is preliminary data.</text>
</comment>
<keyword evidence="6" id="KW-1185">Reference proteome</keyword>
<dbReference type="Proteomes" id="UP001161391">
    <property type="component" value="Unassembled WGS sequence"/>
</dbReference>
<name>A0ABQ5V813_9PROT</name>
<dbReference type="InterPro" id="IPR050072">
    <property type="entry name" value="Peptidase_M20A"/>
</dbReference>
<keyword evidence="2" id="KW-0378">Hydrolase</keyword>
<reference evidence="5" key="1">
    <citation type="journal article" date="2014" name="Int. J. Syst. Evol. Microbiol.">
        <title>Complete genome of a new Firmicutes species belonging to the dominant human colonic microbiota ('Ruminococcus bicirculans') reveals two chromosomes and a selective capacity to utilize plant glucans.</title>
        <authorList>
            <consortium name="NISC Comparative Sequencing Program"/>
            <person name="Wegmann U."/>
            <person name="Louis P."/>
            <person name="Goesmann A."/>
            <person name="Henrissat B."/>
            <person name="Duncan S.H."/>
            <person name="Flint H.J."/>
        </authorList>
    </citation>
    <scope>NUCLEOTIDE SEQUENCE</scope>
    <source>
        <strain evidence="5">NBRC 108219</strain>
    </source>
</reference>
<dbReference type="InterPro" id="IPR011650">
    <property type="entry name" value="Peptidase_M20_dimer"/>
</dbReference>
<sequence>MGQATDYLRPLVAFDTRNGSGDEIACVNWLADRLRAHAPDQIIVETVLRSRGKTDSAFVFASWGQPTVVLNVHIDTVPSGEGWTANPLDLTIRDGRAYGLGSADIKGAAAAILAALDDVEPNNVAILFSGDEEHGSEVMPAVLERGYLDTIRQAVVCEPTSCRVGRAHRGMLAMKATFSGPGGHSSLADTIDAPLLQAADFASKLGVYKRDHLTFGETPFQGLCVNIGELTSDGAYNVIPTTASAWISMRPPPGDHVQAREADVIALAKSITDKPEIDTIVAFEPFACRDLSAFKPVFEPDEIVDLPYWTEASQMSETGINAIVFGPGNLEQAHRPDEYVELSQLELAQNRYAAVLAGGLT</sequence>
<accession>A0ABQ5V813</accession>
<reference evidence="5" key="2">
    <citation type="submission" date="2023-01" db="EMBL/GenBank/DDBJ databases">
        <title>Draft genome sequence of Algimonas ampicilliniresistens strain NBRC 108219.</title>
        <authorList>
            <person name="Sun Q."/>
            <person name="Mori K."/>
        </authorList>
    </citation>
    <scope>NUCLEOTIDE SEQUENCE</scope>
    <source>
        <strain evidence="5">NBRC 108219</strain>
    </source>
</reference>
<keyword evidence="3" id="KW-0170">Cobalt</keyword>
<feature type="domain" description="Peptidase M20 dimerisation" evidence="4">
    <location>
        <begin position="167"/>
        <end position="270"/>
    </location>
</feature>
<dbReference type="InterPro" id="IPR036264">
    <property type="entry name" value="Bact_exopeptidase_dim_dom"/>
</dbReference>
<dbReference type="PANTHER" id="PTHR43808:SF31">
    <property type="entry name" value="N-ACETYL-L-CITRULLINE DEACETYLASE"/>
    <property type="match status" value="1"/>
</dbReference>
<evidence type="ECO:0000256" key="3">
    <source>
        <dbReference type="ARBA" id="ARBA00023285"/>
    </source>
</evidence>
<dbReference type="Gene3D" id="3.40.630.10">
    <property type="entry name" value="Zn peptidases"/>
    <property type="match status" value="1"/>
</dbReference>
<protein>
    <submittedName>
        <fullName evidence="5">Acetylornithine deacetylase</fullName>
    </submittedName>
</protein>
<dbReference type="PANTHER" id="PTHR43808">
    <property type="entry name" value="ACETYLORNITHINE DEACETYLASE"/>
    <property type="match status" value="1"/>
</dbReference>
<gene>
    <name evidence="5" type="primary">argE</name>
    <name evidence="5" type="ORF">GCM10007853_15620</name>
</gene>
<proteinExistence type="predicted"/>
<dbReference type="RefSeq" id="WP_284389342.1">
    <property type="nucleotide sequence ID" value="NZ_BSNK01000001.1"/>
</dbReference>
<dbReference type="Pfam" id="PF01546">
    <property type="entry name" value="Peptidase_M20"/>
    <property type="match status" value="1"/>
</dbReference>
<keyword evidence="1" id="KW-0479">Metal-binding</keyword>
<evidence type="ECO:0000256" key="2">
    <source>
        <dbReference type="ARBA" id="ARBA00022801"/>
    </source>
</evidence>
<dbReference type="EMBL" id="BSNK01000001">
    <property type="protein sequence ID" value="GLQ23688.1"/>
    <property type="molecule type" value="Genomic_DNA"/>
</dbReference>
<dbReference type="Pfam" id="PF07687">
    <property type="entry name" value="M20_dimer"/>
    <property type="match status" value="1"/>
</dbReference>
<organism evidence="5 6">
    <name type="scientific">Algimonas ampicilliniresistens</name>
    <dbReference type="NCBI Taxonomy" id="1298735"/>
    <lineage>
        <taxon>Bacteria</taxon>
        <taxon>Pseudomonadati</taxon>
        <taxon>Pseudomonadota</taxon>
        <taxon>Alphaproteobacteria</taxon>
        <taxon>Maricaulales</taxon>
        <taxon>Robiginitomaculaceae</taxon>
        <taxon>Algimonas</taxon>
    </lineage>
</organism>
<dbReference type="Gene3D" id="3.30.70.360">
    <property type="match status" value="1"/>
</dbReference>
<evidence type="ECO:0000313" key="5">
    <source>
        <dbReference type="EMBL" id="GLQ23688.1"/>
    </source>
</evidence>